<comment type="subcellular location">
    <subcellularLocation>
        <location evidence="1 8">Cell membrane</location>
        <topology evidence="1 8">Multi-pass membrane protein</topology>
    </subcellularLocation>
</comment>
<reference evidence="11" key="1">
    <citation type="journal article" date="2019" name="Int. J. Syst. Evol. Microbiol.">
        <title>The Global Catalogue of Microorganisms (GCM) 10K type strain sequencing project: providing services to taxonomists for standard genome sequencing and annotation.</title>
        <authorList>
            <consortium name="The Broad Institute Genomics Platform"/>
            <consortium name="The Broad Institute Genome Sequencing Center for Infectious Disease"/>
            <person name="Wu L."/>
            <person name="Ma J."/>
        </authorList>
    </citation>
    <scope>NUCLEOTIDE SEQUENCE [LARGE SCALE GENOMIC DNA]</scope>
    <source>
        <strain evidence="11">JCM 16902</strain>
    </source>
</reference>
<dbReference type="EMBL" id="BAAAZO010000002">
    <property type="protein sequence ID" value="GAA3597372.1"/>
    <property type="molecule type" value="Genomic_DNA"/>
</dbReference>
<feature type="transmembrane region" description="Helical" evidence="8">
    <location>
        <begin position="203"/>
        <end position="226"/>
    </location>
</feature>
<dbReference type="InterPro" id="IPR000515">
    <property type="entry name" value="MetI-like"/>
</dbReference>
<evidence type="ECO:0000256" key="1">
    <source>
        <dbReference type="ARBA" id="ARBA00004651"/>
    </source>
</evidence>
<dbReference type="InterPro" id="IPR035906">
    <property type="entry name" value="MetI-like_sf"/>
</dbReference>
<evidence type="ECO:0000256" key="2">
    <source>
        <dbReference type="ARBA" id="ARBA00007069"/>
    </source>
</evidence>
<evidence type="ECO:0000256" key="7">
    <source>
        <dbReference type="ARBA" id="ARBA00023136"/>
    </source>
</evidence>
<gene>
    <name evidence="10" type="ORF">GCM10022223_10670</name>
</gene>
<protein>
    <submittedName>
        <fullName evidence="10">ABC transporter permease</fullName>
    </submittedName>
</protein>
<keyword evidence="7 8" id="KW-0472">Membrane</keyword>
<accession>A0ABP6Z2U8</accession>
<evidence type="ECO:0000256" key="8">
    <source>
        <dbReference type="RuleBase" id="RU363032"/>
    </source>
</evidence>
<dbReference type="CDD" id="cd06261">
    <property type="entry name" value="TM_PBP2"/>
    <property type="match status" value="1"/>
</dbReference>
<dbReference type="Gene3D" id="1.10.3720.10">
    <property type="entry name" value="MetI-like"/>
    <property type="match status" value="1"/>
</dbReference>
<evidence type="ECO:0000256" key="6">
    <source>
        <dbReference type="ARBA" id="ARBA00022989"/>
    </source>
</evidence>
<keyword evidence="6 8" id="KW-1133">Transmembrane helix</keyword>
<dbReference type="RefSeq" id="WP_231485792.1">
    <property type="nucleotide sequence ID" value="NZ_BAAAZO010000002.1"/>
</dbReference>
<name>A0ABP6Z2U8_9ACTN</name>
<keyword evidence="11" id="KW-1185">Reference proteome</keyword>
<evidence type="ECO:0000313" key="11">
    <source>
        <dbReference type="Proteomes" id="UP001501074"/>
    </source>
</evidence>
<feature type="domain" description="ABC transmembrane type-1" evidence="9">
    <location>
        <begin position="68"/>
        <end position="274"/>
    </location>
</feature>
<dbReference type="PANTHER" id="PTHR42929:SF5">
    <property type="entry name" value="ABC TRANSPORTER PERMEASE PROTEIN"/>
    <property type="match status" value="1"/>
</dbReference>
<dbReference type="Pfam" id="PF00528">
    <property type="entry name" value="BPD_transp_1"/>
    <property type="match status" value="1"/>
</dbReference>
<sequence length="288" mass="31189">MTRTWRPPVAWGLLVPGLAVLLFAYAAPMLWVLRMAFNRFIGGGGIEITFTVDSFADVFTDPYYLRVAWTTVKLGLLVSVVTVIVAYPLSLFLVRTTSRFRGLLTILAIAPMLVSSVARTYGWMVVLGNQGLLNSVLKGLGLTDTPVQLANQFSGVVIALVQIFLPYAVLAMTSGFGRLDDTLEQAAASLGAGRITRFLRVTLPLTLPGVLTGLLLVFVLSISAYVTPRLIGGGRVFVLASEIYDQATNQLNWPLAAALSLVLVVVFGVAVTVFGLLQRRVERWVSGR</sequence>
<keyword evidence="4" id="KW-1003">Cell membrane</keyword>
<feature type="transmembrane region" description="Helical" evidence="8">
    <location>
        <begin position="74"/>
        <end position="94"/>
    </location>
</feature>
<comment type="similarity">
    <text evidence="2">Belongs to the binding-protein-dependent transport system permease family. CysTW subfamily.</text>
</comment>
<keyword evidence="5 8" id="KW-0812">Transmembrane</keyword>
<feature type="transmembrane region" description="Helical" evidence="8">
    <location>
        <begin position="255"/>
        <end position="277"/>
    </location>
</feature>
<evidence type="ECO:0000256" key="4">
    <source>
        <dbReference type="ARBA" id="ARBA00022475"/>
    </source>
</evidence>
<feature type="transmembrane region" description="Helical" evidence="8">
    <location>
        <begin position="149"/>
        <end position="170"/>
    </location>
</feature>
<dbReference type="SUPFAM" id="SSF161098">
    <property type="entry name" value="MetI-like"/>
    <property type="match status" value="1"/>
</dbReference>
<dbReference type="PANTHER" id="PTHR42929">
    <property type="entry name" value="INNER MEMBRANE ABC TRANSPORTER PERMEASE PROTEIN YDCU-RELATED-RELATED"/>
    <property type="match status" value="1"/>
</dbReference>
<evidence type="ECO:0000259" key="9">
    <source>
        <dbReference type="PROSITE" id="PS50928"/>
    </source>
</evidence>
<dbReference type="Proteomes" id="UP001501074">
    <property type="component" value="Unassembled WGS sequence"/>
</dbReference>
<organism evidence="10 11">
    <name type="scientific">Kineosporia mesophila</name>
    <dbReference type="NCBI Taxonomy" id="566012"/>
    <lineage>
        <taxon>Bacteria</taxon>
        <taxon>Bacillati</taxon>
        <taxon>Actinomycetota</taxon>
        <taxon>Actinomycetes</taxon>
        <taxon>Kineosporiales</taxon>
        <taxon>Kineosporiaceae</taxon>
        <taxon>Kineosporia</taxon>
    </lineage>
</organism>
<comment type="caution">
    <text evidence="10">The sequence shown here is derived from an EMBL/GenBank/DDBJ whole genome shotgun (WGS) entry which is preliminary data.</text>
</comment>
<feature type="transmembrane region" description="Helical" evidence="8">
    <location>
        <begin position="106"/>
        <end position="129"/>
    </location>
</feature>
<dbReference type="PROSITE" id="PS50928">
    <property type="entry name" value="ABC_TM1"/>
    <property type="match status" value="1"/>
</dbReference>
<evidence type="ECO:0000256" key="5">
    <source>
        <dbReference type="ARBA" id="ARBA00022692"/>
    </source>
</evidence>
<evidence type="ECO:0000313" key="10">
    <source>
        <dbReference type="EMBL" id="GAA3597372.1"/>
    </source>
</evidence>
<proteinExistence type="inferred from homology"/>
<keyword evidence="3 8" id="KW-0813">Transport</keyword>
<evidence type="ECO:0000256" key="3">
    <source>
        <dbReference type="ARBA" id="ARBA00022448"/>
    </source>
</evidence>